<feature type="compositionally biased region" description="Acidic residues" evidence="1">
    <location>
        <begin position="25"/>
        <end position="56"/>
    </location>
</feature>
<dbReference type="Pfam" id="PF03009">
    <property type="entry name" value="GDPD"/>
    <property type="match status" value="1"/>
</dbReference>
<dbReference type="InterPro" id="IPR017946">
    <property type="entry name" value="PLC-like_Pdiesterase_TIM-brl"/>
</dbReference>
<accession>M0LC72</accession>
<feature type="region of interest" description="Disordered" evidence="1">
    <location>
        <begin position="16"/>
        <end position="61"/>
    </location>
</feature>
<organism evidence="3 4">
    <name type="scientific">Halobiforma nitratireducens JCM 10879</name>
    <dbReference type="NCBI Taxonomy" id="1227454"/>
    <lineage>
        <taxon>Archaea</taxon>
        <taxon>Methanobacteriati</taxon>
        <taxon>Methanobacteriota</taxon>
        <taxon>Stenosarchaea group</taxon>
        <taxon>Halobacteria</taxon>
        <taxon>Halobacteriales</taxon>
        <taxon>Natrialbaceae</taxon>
        <taxon>Halobiforma</taxon>
    </lineage>
</organism>
<comment type="caution">
    <text evidence="3">The sequence shown here is derived from an EMBL/GenBank/DDBJ whole genome shotgun (WGS) entry which is preliminary data.</text>
</comment>
<dbReference type="PATRIC" id="fig|1227454.3.peg.3445"/>
<name>M0LC72_9EURY</name>
<dbReference type="eggNOG" id="arCOG00701">
    <property type="taxonomic scope" value="Archaea"/>
</dbReference>
<evidence type="ECO:0000313" key="4">
    <source>
        <dbReference type="Proteomes" id="UP000011607"/>
    </source>
</evidence>
<dbReference type="Proteomes" id="UP000011607">
    <property type="component" value="Unassembled WGS sequence"/>
</dbReference>
<dbReference type="GO" id="GO:0006629">
    <property type="term" value="P:lipid metabolic process"/>
    <property type="evidence" value="ECO:0007669"/>
    <property type="project" value="InterPro"/>
</dbReference>
<dbReference type="PANTHER" id="PTHR46211:SF14">
    <property type="entry name" value="GLYCEROPHOSPHODIESTER PHOSPHODIESTERASE"/>
    <property type="match status" value="1"/>
</dbReference>
<dbReference type="PROSITE" id="PS51257">
    <property type="entry name" value="PROKAR_LIPOPROTEIN"/>
    <property type="match status" value="1"/>
</dbReference>
<evidence type="ECO:0000259" key="2">
    <source>
        <dbReference type="PROSITE" id="PS51704"/>
    </source>
</evidence>
<dbReference type="PROSITE" id="PS51318">
    <property type="entry name" value="TAT"/>
    <property type="match status" value="1"/>
</dbReference>
<proteinExistence type="predicted"/>
<dbReference type="GO" id="GO:0008081">
    <property type="term" value="F:phosphoric diester hydrolase activity"/>
    <property type="evidence" value="ECO:0007669"/>
    <property type="project" value="InterPro"/>
</dbReference>
<evidence type="ECO:0000313" key="3">
    <source>
        <dbReference type="EMBL" id="EMA30014.1"/>
    </source>
</evidence>
<feature type="domain" description="GP-PDE" evidence="2">
    <location>
        <begin position="61"/>
        <end position="342"/>
    </location>
</feature>
<dbReference type="EMBL" id="AOMA01000182">
    <property type="protein sequence ID" value="EMA30014.1"/>
    <property type="molecule type" value="Genomic_DNA"/>
</dbReference>
<dbReference type="AlphaFoldDB" id="M0LC72"/>
<keyword evidence="4" id="KW-1185">Reference proteome</keyword>
<dbReference type="Gene3D" id="3.20.20.190">
    <property type="entry name" value="Phosphatidylinositol (PI) phosphodiesterase"/>
    <property type="match status" value="1"/>
</dbReference>
<dbReference type="SUPFAM" id="SSF51695">
    <property type="entry name" value="PLC-like phosphodiesterases"/>
    <property type="match status" value="1"/>
</dbReference>
<sequence length="343" mass="38279">MLNRRRFVAGTGAVAAGSALAGCTESEENSDDPTDDDTTDDGGTEEPTDDSDEESEYESRATIMAHRGFAGIYPENTIGAFEEALKGKPDDSADRRSADWIELDVHPTADGDIAVFHDRDLGETTDTDGQVYDLPSEEVFSAEVLGSGETVPSLEESMEAIPADVGVNIDIKVGAEELNWAWGATDPQHYDRDDPHDYDHPEEELEHWEWLQTVVDIADDYDNEILLSTFWEGTLWALENEIDHDYPVAFLMWYSIQEGLDMAEKYDLAALNPPMGMIKDTTMFDEEMYDGETDIDIVAEAHDRDLPVNVYTVDTWHEAEQLIDAGVDGLFPDYSGIFRWGAR</sequence>
<gene>
    <name evidence="3" type="ORF">C446_16822</name>
</gene>
<dbReference type="InterPro" id="IPR030395">
    <property type="entry name" value="GP_PDE_dom"/>
</dbReference>
<dbReference type="PANTHER" id="PTHR46211">
    <property type="entry name" value="GLYCEROPHOSPHORYL DIESTER PHOSPHODIESTERASE"/>
    <property type="match status" value="1"/>
</dbReference>
<dbReference type="OrthoDB" id="19020at2157"/>
<dbReference type="PROSITE" id="PS51704">
    <property type="entry name" value="GP_PDE"/>
    <property type="match status" value="1"/>
</dbReference>
<protein>
    <submittedName>
        <fullName evidence="3">Glycerophosphoryl diester phosphodiesterase</fullName>
    </submittedName>
</protein>
<dbReference type="STRING" id="1227454.C446_16822"/>
<evidence type="ECO:0000256" key="1">
    <source>
        <dbReference type="SAM" id="MobiDB-lite"/>
    </source>
</evidence>
<dbReference type="InterPro" id="IPR006311">
    <property type="entry name" value="TAT_signal"/>
</dbReference>
<reference evidence="3 4" key="1">
    <citation type="journal article" date="2014" name="PLoS Genet.">
        <title>Phylogenetically driven sequencing of extremely halophilic archaea reveals strategies for static and dynamic osmo-response.</title>
        <authorList>
            <person name="Becker E.A."/>
            <person name="Seitzer P.M."/>
            <person name="Tritt A."/>
            <person name="Larsen D."/>
            <person name="Krusor M."/>
            <person name="Yao A.I."/>
            <person name="Wu D."/>
            <person name="Madern D."/>
            <person name="Eisen J.A."/>
            <person name="Darling A.E."/>
            <person name="Facciotti M.T."/>
        </authorList>
    </citation>
    <scope>NUCLEOTIDE SEQUENCE [LARGE SCALE GENOMIC DNA]</scope>
    <source>
        <strain evidence="3 4">JCM 10879</strain>
    </source>
</reference>